<comment type="caution">
    <text evidence="1">The sequence shown here is derived from an EMBL/GenBank/DDBJ whole genome shotgun (WGS) entry which is preliminary data.</text>
</comment>
<proteinExistence type="predicted"/>
<name>A0ACC1N0F8_9HYPO</name>
<sequence length="79" mass="8871">MRSRKPSKVSSRGKKNVELDSWEDDVSDDEGSDSTGANAYSLSDGSWEQGAGEGALPQVLQAFRMLREEFEEKFRKVWA</sequence>
<evidence type="ECO:0000313" key="2">
    <source>
        <dbReference type="Proteomes" id="UP001143910"/>
    </source>
</evidence>
<gene>
    <name evidence="1" type="ORF">NQ176_g6982</name>
</gene>
<dbReference type="Proteomes" id="UP001143910">
    <property type="component" value="Unassembled WGS sequence"/>
</dbReference>
<reference evidence="1" key="1">
    <citation type="submission" date="2022-08" db="EMBL/GenBank/DDBJ databases">
        <title>Genome Sequence of Lecanicillium fungicola.</title>
        <authorList>
            <person name="Buettner E."/>
        </authorList>
    </citation>
    <scope>NUCLEOTIDE SEQUENCE</scope>
    <source>
        <strain evidence="1">Babe33</strain>
    </source>
</reference>
<evidence type="ECO:0000313" key="1">
    <source>
        <dbReference type="EMBL" id="KAJ2972742.1"/>
    </source>
</evidence>
<protein>
    <submittedName>
        <fullName evidence="1">Uncharacterized protein</fullName>
    </submittedName>
</protein>
<dbReference type="EMBL" id="JANJQO010001091">
    <property type="protein sequence ID" value="KAJ2972742.1"/>
    <property type="molecule type" value="Genomic_DNA"/>
</dbReference>
<keyword evidence="2" id="KW-1185">Reference proteome</keyword>
<accession>A0ACC1N0F8</accession>
<organism evidence="1 2">
    <name type="scientific">Zarea fungicola</name>
    <dbReference type="NCBI Taxonomy" id="93591"/>
    <lineage>
        <taxon>Eukaryota</taxon>
        <taxon>Fungi</taxon>
        <taxon>Dikarya</taxon>
        <taxon>Ascomycota</taxon>
        <taxon>Pezizomycotina</taxon>
        <taxon>Sordariomycetes</taxon>
        <taxon>Hypocreomycetidae</taxon>
        <taxon>Hypocreales</taxon>
        <taxon>Cordycipitaceae</taxon>
        <taxon>Zarea</taxon>
    </lineage>
</organism>